<accession>A0A7J9DMK6</accession>
<dbReference type="Proteomes" id="UP000593568">
    <property type="component" value="Unassembled WGS sequence"/>
</dbReference>
<dbReference type="EMBL" id="JABEZW010000003">
    <property type="protein sequence ID" value="MBA0761655.1"/>
    <property type="molecule type" value="Genomic_DNA"/>
</dbReference>
<proteinExistence type="predicted"/>
<reference evidence="1 2" key="1">
    <citation type="journal article" date="2019" name="Genome Biol. Evol.">
        <title>Insights into the evolution of the New World diploid cottons (Gossypium, subgenus Houzingenia) based on genome sequencing.</title>
        <authorList>
            <person name="Grover C.E."/>
            <person name="Arick M.A. 2nd"/>
            <person name="Thrash A."/>
            <person name="Conover J.L."/>
            <person name="Sanders W.S."/>
            <person name="Peterson D.G."/>
            <person name="Frelichowski J.E."/>
            <person name="Scheffler J.A."/>
            <person name="Scheffler B.E."/>
            <person name="Wendel J.F."/>
        </authorList>
    </citation>
    <scope>NUCLEOTIDE SEQUENCE [LARGE SCALE GENOMIC DNA]</scope>
    <source>
        <strain evidence="1">8</strain>
        <tissue evidence="1">Leaf</tissue>
    </source>
</reference>
<gene>
    <name evidence="1" type="ORF">Gotri_024272</name>
</gene>
<comment type="caution">
    <text evidence="1">The sequence shown here is derived from an EMBL/GenBank/DDBJ whole genome shotgun (WGS) entry which is preliminary data.</text>
</comment>
<keyword evidence="2" id="KW-1185">Reference proteome</keyword>
<protein>
    <submittedName>
        <fullName evidence="1">Uncharacterized protein</fullName>
    </submittedName>
</protein>
<organism evidence="1 2">
    <name type="scientific">Gossypium trilobum</name>
    <dbReference type="NCBI Taxonomy" id="34281"/>
    <lineage>
        <taxon>Eukaryota</taxon>
        <taxon>Viridiplantae</taxon>
        <taxon>Streptophyta</taxon>
        <taxon>Embryophyta</taxon>
        <taxon>Tracheophyta</taxon>
        <taxon>Spermatophyta</taxon>
        <taxon>Magnoliopsida</taxon>
        <taxon>eudicotyledons</taxon>
        <taxon>Gunneridae</taxon>
        <taxon>Pentapetalae</taxon>
        <taxon>rosids</taxon>
        <taxon>malvids</taxon>
        <taxon>Malvales</taxon>
        <taxon>Malvaceae</taxon>
        <taxon>Malvoideae</taxon>
        <taxon>Gossypium</taxon>
    </lineage>
</organism>
<sequence>MLPHYWGIIKGQLAFN</sequence>
<name>A0A7J9DMK6_9ROSI</name>
<evidence type="ECO:0000313" key="2">
    <source>
        <dbReference type="Proteomes" id="UP000593568"/>
    </source>
</evidence>
<evidence type="ECO:0000313" key="1">
    <source>
        <dbReference type="EMBL" id="MBA0761655.1"/>
    </source>
</evidence>
<dbReference type="AlphaFoldDB" id="A0A7J9DMK6"/>